<protein>
    <recommendedName>
        <fullName evidence="4">histidine kinase</fullName>
        <ecNumber evidence="4">2.7.13.3</ecNumber>
    </recommendedName>
</protein>
<evidence type="ECO:0000256" key="11">
    <source>
        <dbReference type="ARBA" id="ARBA00023012"/>
    </source>
</evidence>
<dbReference type="CDD" id="cd00130">
    <property type="entry name" value="PAS"/>
    <property type="match status" value="1"/>
</dbReference>
<dbReference type="CDD" id="cd19410">
    <property type="entry name" value="HK9-like_sensor"/>
    <property type="match status" value="1"/>
</dbReference>
<dbReference type="InterPro" id="IPR036097">
    <property type="entry name" value="HisK_dim/P_sf"/>
</dbReference>
<keyword evidence="5" id="KW-1003">Cell membrane</keyword>
<keyword evidence="14" id="KW-0812">Transmembrane</keyword>
<dbReference type="CDD" id="cd16922">
    <property type="entry name" value="HATPase_EvgS-ArcB-TorS-like"/>
    <property type="match status" value="1"/>
</dbReference>
<keyword evidence="6 13" id="KW-0597">Phosphoprotein</keyword>
<dbReference type="Pfam" id="PF02518">
    <property type="entry name" value="HATPase_c"/>
    <property type="match status" value="1"/>
</dbReference>
<dbReference type="NCBIfam" id="TIGR00229">
    <property type="entry name" value="sensory_box"/>
    <property type="match status" value="1"/>
</dbReference>
<dbReference type="FunFam" id="1.10.287.130:FF:000001">
    <property type="entry name" value="Two-component sensor histidine kinase"/>
    <property type="match status" value="1"/>
</dbReference>
<evidence type="ECO:0000256" key="14">
    <source>
        <dbReference type="SAM" id="Phobius"/>
    </source>
</evidence>
<dbReference type="InterPro" id="IPR013656">
    <property type="entry name" value="PAS_4"/>
</dbReference>
<keyword evidence="8" id="KW-0547">Nucleotide-binding</keyword>
<evidence type="ECO:0000256" key="13">
    <source>
        <dbReference type="PROSITE-ProRule" id="PRU00169"/>
    </source>
</evidence>
<evidence type="ECO:0000256" key="5">
    <source>
        <dbReference type="ARBA" id="ARBA00022475"/>
    </source>
</evidence>
<dbReference type="GO" id="GO:0000155">
    <property type="term" value="F:phosphorelay sensor kinase activity"/>
    <property type="evidence" value="ECO:0007669"/>
    <property type="project" value="InterPro"/>
</dbReference>
<dbReference type="Gene3D" id="1.10.287.130">
    <property type="match status" value="1"/>
</dbReference>
<dbReference type="EMBL" id="POUN01000008">
    <property type="protein sequence ID" value="PNF78741.1"/>
    <property type="molecule type" value="Genomic_DNA"/>
</dbReference>
<comment type="catalytic activity">
    <reaction evidence="1">
        <text>ATP + protein L-histidine = ADP + protein N-phospho-L-histidine.</text>
        <dbReference type="EC" id="2.7.13.3"/>
    </reaction>
</comment>
<keyword evidence="14" id="KW-1133">Transmembrane helix</keyword>
<organism evidence="18 19">
    <name type="scientific">Stutzerimonas stutzeri</name>
    <name type="common">Pseudomonas stutzeri</name>
    <dbReference type="NCBI Taxonomy" id="316"/>
    <lineage>
        <taxon>Bacteria</taxon>
        <taxon>Pseudomonadati</taxon>
        <taxon>Pseudomonadota</taxon>
        <taxon>Gammaproteobacteria</taxon>
        <taxon>Pseudomonadales</taxon>
        <taxon>Pseudomonadaceae</taxon>
        <taxon>Stutzerimonas</taxon>
    </lineage>
</organism>
<dbReference type="InterPro" id="IPR007891">
    <property type="entry name" value="CHASE3"/>
</dbReference>
<evidence type="ECO:0000256" key="4">
    <source>
        <dbReference type="ARBA" id="ARBA00012438"/>
    </source>
</evidence>
<dbReference type="InterPro" id="IPR001789">
    <property type="entry name" value="Sig_transdc_resp-reg_receiver"/>
</dbReference>
<keyword evidence="7" id="KW-0808">Transferase</keyword>
<dbReference type="PANTHER" id="PTHR43547">
    <property type="entry name" value="TWO-COMPONENT HISTIDINE KINASE"/>
    <property type="match status" value="1"/>
</dbReference>
<evidence type="ECO:0000259" key="17">
    <source>
        <dbReference type="PROSITE" id="PS50112"/>
    </source>
</evidence>
<dbReference type="Gene3D" id="3.40.50.2300">
    <property type="match status" value="2"/>
</dbReference>
<dbReference type="Pfam" id="PF05227">
    <property type="entry name" value="CHASE3"/>
    <property type="match status" value="1"/>
</dbReference>
<dbReference type="Pfam" id="PF08448">
    <property type="entry name" value="PAS_4"/>
    <property type="match status" value="1"/>
</dbReference>
<dbReference type="SUPFAM" id="SSF52172">
    <property type="entry name" value="CheY-like"/>
    <property type="match status" value="2"/>
</dbReference>
<dbReference type="PROSITE" id="PS50112">
    <property type="entry name" value="PAS"/>
    <property type="match status" value="1"/>
</dbReference>
<evidence type="ECO:0000256" key="6">
    <source>
        <dbReference type="ARBA" id="ARBA00022553"/>
    </source>
</evidence>
<dbReference type="SUPFAM" id="SSF55874">
    <property type="entry name" value="ATPase domain of HSP90 chaperone/DNA topoisomerase II/histidine kinase"/>
    <property type="match status" value="1"/>
</dbReference>
<evidence type="ECO:0000256" key="12">
    <source>
        <dbReference type="ARBA" id="ARBA00023136"/>
    </source>
</evidence>
<feature type="modified residue" description="4-aspartylphosphate" evidence="13">
    <location>
        <position position="881"/>
    </location>
</feature>
<name>A0A2N8RWH9_STUST</name>
<dbReference type="EC" id="2.7.13.3" evidence="4"/>
<keyword evidence="9 18" id="KW-0418">Kinase</keyword>
<dbReference type="AlphaFoldDB" id="A0A2N8RWH9"/>
<evidence type="ECO:0000259" key="15">
    <source>
        <dbReference type="PROSITE" id="PS50109"/>
    </source>
</evidence>
<dbReference type="InterPro" id="IPR005467">
    <property type="entry name" value="His_kinase_dom"/>
</dbReference>
<dbReference type="SMART" id="SM00387">
    <property type="entry name" value="HATPase_c"/>
    <property type="match status" value="1"/>
</dbReference>
<dbReference type="Gene3D" id="3.30.450.20">
    <property type="entry name" value="PAS domain"/>
    <property type="match status" value="1"/>
</dbReference>
<dbReference type="PANTHER" id="PTHR43547:SF2">
    <property type="entry name" value="HYBRID SIGNAL TRANSDUCTION HISTIDINE KINASE C"/>
    <property type="match status" value="1"/>
</dbReference>
<dbReference type="Gene3D" id="3.30.565.10">
    <property type="entry name" value="Histidine kinase-like ATPase, C-terminal domain"/>
    <property type="match status" value="1"/>
</dbReference>
<dbReference type="GO" id="GO:0005524">
    <property type="term" value="F:ATP binding"/>
    <property type="evidence" value="ECO:0007669"/>
    <property type="project" value="UniProtKB-KW"/>
</dbReference>
<feature type="transmembrane region" description="Helical" evidence="14">
    <location>
        <begin position="187"/>
        <end position="206"/>
    </location>
</feature>
<comment type="caution">
    <text evidence="13">Lacks conserved residue(s) required for the propagation of feature annotation.</text>
</comment>
<dbReference type="InterPro" id="IPR036890">
    <property type="entry name" value="HATPase_C_sf"/>
</dbReference>
<dbReference type="SUPFAM" id="SSF47384">
    <property type="entry name" value="Homodimeric domain of signal transducing histidine kinase"/>
    <property type="match status" value="1"/>
</dbReference>
<dbReference type="OrthoDB" id="9804645at2"/>
<dbReference type="GO" id="GO:0005886">
    <property type="term" value="C:plasma membrane"/>
    <property type="evidence" value="ECO:0007669"/>
    <property type="project" value="UniProtKB-SubCell"/>
</dbReference>
<dbReference type="SUPFAM" id="SSF55785">
    <property type="entry name" value="PYP-like sensor domain (PAS domain)"/>
    <property type="match status" value="1"/>
</dbReference>
<feature type="domain" description="Histidine kinase" evidence="15">
    <location>
        <begin position="459"/>
        <end position="680"/>
    </location>
</feature>
<dbReference type="FunFam" id="3.30.565.10:FF:000023">
    <property type="entry name" value="PAS domain-containing sensor histidine kinase"/>
    <property type="match status" value="1"/>
</dbReference>
<proteinExistence type="predicted"/>
<comment type="subcellular location">
    <subcellularLocation>
        <location evidence="2">Cell membrane</location>
    </subcellularLocation>
    <subcellularLocation>
        <location evidence="3">Membrane raft</location>
        <topology evidence="3">Multi-pass membrane protein</topology>
    </subcellularLocation>
</comment>
<feature type="transmembrane region" description="Helical" evidence="14">
    <location>
        <begin position="6"/>
        <end position="26"/>
    </location>
</feature>
<dbReference type="SMART" id="SM00091">
    <property type="entry name" value="PAS"/>
    <property type="match status" value="2"/>
</dbReference>
<dbReference type="RefSeq" id="WP_102826909.1">
    <property type="nucleotide sequence ID" value="NZ_CP139348.1"/>
</dbReference>
<dbReference type="GO" id="GO:0045121">
    <property type="term" value="C:membrane raft"/>
    <property type="evidence" value="ECO:0007669"/>
    <property type="project" value="UniProtKB-SubCell"/>
</dbReference>
<evidence type="ECO:0000256" key="7">
    <source>
        <dbReference type="ARBA" id="ARBA00022679"/>
    </source>
</evidence>
<evidence type="ECO:0000256" key="9">
    <source>
        <dbReference type="ARBA" id="ARBA00022777"/>
    </source>
</evidence>
<dbReference type="PRINTS" id="PR00344">
    <property type="entry name" value="BCTRLSENSOR"/>
</dbReference>
<evidence type="ECO:0000259" key="16">
    <source>
        <dbReference type="PROSITE" id="PS50110"/>
    </source>
</evidence>
<evidence type="ECO:0000313" key="19">
    <source>
        <dbReference type="Proteomes" id="UP000235925"/>
    </source>
</evidence>
<keyword evidence="11" id="KW-0902">Two-component regulatory system</keyword>
<comment type="caution">
    <text evidence="18">The sequence shown here is derived from an EMBL/GenBank/DDBJ whole genome shotgun (WGS) entry which is preliminary data.</text>
</comment>
<dbReference type="Proteomes" id="UP000235925">
    <property type="component" value="Unassembled WGS sequence"/>
</dbReference>
<dbReference type="Pfam" id="PF00512">
    <property type="entry name" value="HisKA"/>
    <property type="match status" value="1"/>
</dbReference>
<dbReference type="InterPro" id="IPR000014">
    <property type="entry name" value="PAS"/>
</dbReference>
<dbReference type="PROSITE" id="PS50110">
    <property type="entry name" value="RESPONSE_REGULATORY"/>
    <property type="match status" value="2"/>
</dbReference>
<dbReference type="SMART" id="SM00448">
    <property type="entry name" value="REC"/>
    <property type="match status" value="2"/>
</dbReference>
<feature type="domain" description="Response regulatory" evidence="16">
    <location>
        <begin position="704"/>
        <end position="824"/>
    </location>
</feature>
<dbReference type="InterPro" id="IPR003594">
    <property type="entry name" value="HATPase_dom"/>
</dbReference>
<dbReference type="CDD" id="cd00156">
    <property type="entry name" value="REC"/>
    <property type="match status" value="2"/>
</dbReference>
<sequence length="959" mass="106056">MPARLAIGWHSIAFLAAFMLLAALGWQGKRTQESLLQTNRSVSESLEVITSVQAILSSLQDIETGSRGFILTGEPAYLEPYERGLRQLEGYRRSLEIQVEGETFPDQRWFQTLDSTIAERLEVAAGNIQARRDAGLQAAVERLRVAGGNVLMDRLRALLNAVEQQERRELAAASSAVTATTQRAQQLALIGSLVVVGLFIAAFWALQRNLQIRQQLARTAQAGEAHLGALLQAIPDHLYAIDERQQVSNVSRGTPGRAPAPEAIEPLLSDLLEHGDDDDALRQKTWCELQTQRTFEVRLMPTGLGDYLAIARDVSELQRSRDTLHDQQVFLRRVVDTDDNLIFVRDAQGRFLLCNTALAALLDVRPQDIEQRRPDEVPSARLLQPLLLGDEELAELASGSGDLRSSEVALTDALGNEHWFQVVKRPLRISTRTCHVVTVAVDVSLRRRMEQMKTEFISTVSHELRTPLTAIRGALGMLIGGIAGDIGKDARPLLDIAHKNSERLVRLINDILDIEKLEAGRLAFNLGRHDVRALVQQALSDITPYGRDYEVSLELLNETEPPFSEATLDPDRFAQVMANLLSNAIKHSPAGGQVTVDLRRKGGMLEIGVQDHGAGIPEAFRSRIFERFAQADSSDARQRGGTGLGLAITRSLVQQMHGQIGFDSQPGLGTRFWLQLPLEQQQPAQPQAPAAPAAQSTRPEKAPLILILEPDTRAAGQLADALHQHGYATLIARNSANARELLAQFKVQALTLSPALDDENSVAFLQNLRSQQHYRNLPVLIVSLQPQRRDEDDGVLRGGAVGVIDWLHKPIDPSRLMEVVRACLQLGGHKPRILHVEDDDDLRELMARQIATLEIDLYGAATLHEARQLITAQPFDLAIIDLMLPDGDGTELFDQLAQSSPPPPVIIFSALDTPIQDNRLALRQLVKSRHDGDELARLIQHLLQHWPPGHTHETDEVHA</sequence>
<keyword evidence="10" id="KW-0067">ATP-binding</keyword>
<accession>A0A2N8RWH9</accession>
<dbReference type="SMART" id="SM00388">
    <property type="entry name" value="HisKA"/>
    <property type="match status" value="1"/>
</dbReference>
<reference evidence="18 19" key="1">
    <citation type="submission" date="2018-01" db="EMBL/GenBank/DDBJ databases">
        <title>Denitrification phenotypes of diverse strains of Pseudomonas stutzeri.</title>
        <authorList>
            <person name="Milligan D.A."/>
            <person name="Bergaust L."/>
            <person name="Bakken L.R."/>
            <person name="Frostegard A."/>
        </authorList>
    </citation>
    <scope>NUCLEOTIDE SEQUENCE [LARGE SCALE GENOMIC DNA]</scope>
    <source>
        <strain evidence="18 19">KC</strain>
    </source>
</reference>
<gene>
    <name evidence="18" type="ORF">CXK92_20750</name>
</gene>
<keyword evidence="12 14" id="KW-0472">Membrane</keyword>
<evidence type="ECO:0000256" key="3">
    <source>
        <dbReference type="ARBA" id="ARBA00004314"/>
    </source>
</evidence>
<evidence type="ECO:0000313" key="18">
    <source>
        <dbReference type="EMBL" id="PNF78741.1"/>
    </source>
</evidence>
<dbReference type="CDD" id="cd00082">
    <property type="entry name" value="HisKA"/>
    <property type="match status" value="1"/>
</dbReference>
<dbReference type="InterPro" id="IPR003661">
    <property type="entry name" value="HisK_dim/P_dom"/>
</dbReference>
<feature type="domain" description="Response regulatory" evidence="16">
    <location>
        <begin position="832"/>
        <end position="942"/>
    </location>
</feature>
<dbReference type="InterPro" id="IPR004358">
    <property type="entry name" value="Sig_transdc_His_kin-like_C"/>
</dbReference>
<feature type="domain" description="PAS" evidence="17">
    <location>
        <begin position="327"/>
        <end position="369"/>
    </location>
</feature>
<evidence type="ECO:0000256" key="10">
    <source>
        <dbReference type="ARBA" id="ARBA00022840"/>
    </source>
</evidence>
<dbReference type="Pfam" id="PF00072">
    <property type="entry name" value="Response_reg"/>
    <property type="match status" value="2"/>
</dbReference>
<dbReference type="InterPro" id="IPR035965">
    <property type="entry name" value="PAS-like_dom_sf"/>
</dbReference>
<dbReference type="PROSITE" id="PS50109">
    <property type="entry name" value="HIS_KIN"/>
    <property type="match status" value="1"/>
</dbReference>
<dbReference type="InterPro" id="IPR011006">
    <property type="entry name" value="CheY-like_superfamily"/>
</dbReference>
<evidence type="ECO:0000256" key="2">
    <source>
        <dbReference type="ARBA" id="ARBA00004236"/>
    </source>
</evidence>
<evidence type="ECO:0000256" key="1">
    <source>
        <dbReference type="ARBA" id="ARBA00000085"/>
    </source>
</evidence>
<evidence type="ECO:0000256" key="8">
    <source>
        <dbReference type="ARBA" id="ARBA00022741"/>
    </source>
</evidence>